<organism evidence="2 3">
    <name type="scientific">Zhenhengia yiwuensis</name>
    <dbReference type="NCBI Taxonomy" id="2763666"/>
    <lineage>
        <taxon>Bacteria</taxon>
        <taxon>Bacillati</taxon>
        <taxon>Bacillota</taxon>
        <taxon>Clostridia</taxon>
        <taxon>Lachnospirales</taxon>
        <taxon>Lachnospiraceae</taxon>
        <taxon>Zhenhengia</taxon>
    </lineage>
</organism>
<name>A0A926EDN2_9FIRM</name>
<feature type="transmembrane region" description="Helical" evidence="1">
    <location>
        <begin position="12"/>
        <end position="36"/>
    </location>
</feature>
<comment type="caution">
    <text evidence="2">The sequence shown here is derived from an EMBL/GenBank/DDBJ whole genome shotgun (WGS) entry which is preliminary data.</text>
</comment>
<gene>
    <name evidence="2" type="ORF">H8718_02300</name>
</gene>
<protein>
    <submittedName>
        <fullName evidence="2">Uncharacterized protein</fullName>
    </submittedName>
</protein>
<evidence type="ECO:0000313" key="2">
    <source>
        <dbReference type="EMBL" id="MBC8578374.1"/>
    </source>
</evidence>
<dbReference type="EMBL" id="JACRSY010000003">
    <property type="protein sequence ID" value="MBC8578374.1"/>
    <property type="molecule type" value="Genomic_DNA"/>
</dbReference>
<keyword evidence="1" id="KW-0472">Membrane</keyword>
<keyword evidence="1" id="KW-0812">Transmembrane</keyword>
<keyword evidence="1" id="KW-1133">Transmembrane helix</keyword>
<dbReference type="RefSeq" id="WP_249331370.1">
    <property type="nucleotide sequence ID" value="NZ_JACRSY010000003.1"/>
</dbReference>
<sequence length="251" mass="28033">MMRRKKHTNSCLLHLLGLLAGSGFILLCVAFGLYFLTEKPSVYEQDDRVMNPPLSLEQEASSMGEGLEEAKRSSNEVADITDESIEASVIVPEEKIEEKPLEDSMEVVQDDIAPDVSADTSDESGIGPSSEIGEESLEFEEVTVYDSYVLQLDEDVLDQIGHTLKNGQVDYAAVISEMFSSLSFAEQVKLLNMILSKVQNININEIWNMISDGVSKEDSAKLQQLVQEHFTLEELDELYSYYASMDIVENE</sequence>
<dbReference type="Proteomes" id="UP000655830">
    <property type="component" value="Unassembled WGS sequence"/>
</dbReference>
<reference evidence="2" key="1">
    <citation type="submission" date="2020-08" db="EMBL/GenBank/DDBJ databases">
        <title>Genome public.</title>
        <authorList>
            <person name="Liu C."/>
            <person name="Sun Q."/>
        </authorList>
    </citation>
    <scope>NUCLEOTIDE SEQUENCE</scope>
    <source>
        <strain evidence="2">NSJ-12</strain>
    </source>
</reference>
<evidence type="ECO:0000313" key="3">
    <source>
        <dbReference type="Proteomes" id="UP000655830"/>
    </source>
</evidence>
<accession>A0A926EDN2</accession>
<proteinExistence type="predicted"/>
<evidence type="ECO:0000256" key="1">
    <source>
        <dbReference type="SAM" id="Phobius"/>
    </source>
</evidence>
<keyword evidence="3" id="KW-1185">Reference proteome</keyword>
<dbReference type="AlphaFoldDB" id="A0A926EDN2"/>